<organism evidence="1 2">
    <name type="scientific">Asticcacaulis biprosthecium C19</name>
    <dbReference type="NCBI Taxonomy" id="715226"/>
    <lineage>
        <taxon>Bacteria</taxon>
        <taxon>Pseudomonadati</taxon>
        <taxon>Pseudomonadota</taxon>
        <taxon>Alphaproteobacteria</taxon>
        <taxon>Caulobacterales</taxon>
        <taxon>Caulobacteraceae</taxon>
        <taxon>Asticcacaulis</taxon>
    </lineage>
</organism>
<accession>F4QTT3</accession>
<gene>
    <name evidence="1" type="ORF">ABI_45800</name>
</gene>
<proteinExistence type="predicted"/>
<protein>
    <submittedName>
        <fullName evidence="1">Uncharacterized protein</fullName>
    </submittedName>
</protein>
<dbReference type="HOGENOM" id="CLU_2353807_0_0_5"/>
<dbReference type="RefSeq" id="WP_006275354.1">
    <property type="nucleotide sequence ID" value="NZ_GL883081.1"/>
</dbReference>
<evidence type="ECO:0000313" key="2">
    <source>
        <dbReference type="Proteomes" id="UP000006512"/>
    </source>
</evidence>
<dbReference type="EMBL" id="GL883081">
    <property type="protein sequence ID" value="EGF89233.1"/>
    <property type="molecule type" value="Genomic_DNA"/>
</dbReference>
<dbReference type="STRING" id="715226.ABI_45800"/>
<keyword evidence="2" id="KW-1185">Reference proteome</keyword>
<reference evidence="2" key="1">
    <citation type="submission" date="2011-03" db="EMBL/GenBank/DDBJ databases">
        <title>Draft genome sequence of Brevundimonas diminuta.</title>
        <authorList>
            <person name="Brown P.J.B."/>
            <person name="Buechlein A."/>
            <person name="Hemmerich C."/>
            <person name="Brun Y.V."/>
        </authorList>
    </citation>
    <scope>NUCLEOTIDE SEQUENCE [LARGE SCALE GENOMIC DNA]</scope>
    <source>
        <strain evidence="2">C19</strain>
    </source>
</reference>
<evidence type="ECO:0000313" key="1">
    <source>
        <dbReference type="EMBL" id="EGF89233.1"/>
    </source>
</evidence>
<dbReference type="Proteomes" id="UP000006512">
    <property type="component" value="Unassembled WGS sequence"/>
</dbReference>
<dbReference type="AlphaFoldDB" id="F4QTT3"/>
<name>F4QTT3_9CAUL</name>
<sequence length="96" mass="10407">MTTNFRLYESAWVLVEGLEAPVQVHKDPGKPGAFRVGEHLYDIDARAMTAGSPKLLSILSLQAMSGAGLLGRSNTMAAKEPPHSSGKLRWSFLPSR</sequence>